<proteinExistence type="predicted"/>
<name>A0A2H1WCC3_SPOFR</name>
<organism evidence="1">
    <name type="scientific">Spodoptera frugiperda</name>
    <name type="common">Fall armyworm</name>
    <dbReference type="NCBI Taxonomy" id="7108"/>
    <lineage>
        <taxon>Eukaryota</taxon>
        <taxon>Metazoa</taxon>
        <taxon>Ecdysozoa</taxon>
        <taxon>Arthropoda</taxon>
        <taxon>Hexapoda</taxon>
        <taxon>Insecta</taxon>
        <taxon>Pterygota</taxon>
        <taxon>Neoptera</taxon>
        <taxon>Endopterygota</taxon>
        <taxon>Lepidoptera</taxon>
        <taxon>Glossata</taxon>
        <taxon>Ditrysia</taxon>
        <taxon>Noctuoidea</taxon>
        <taxon>Noctuidae</taxon>
        <taxon>Amphipyrinae</taxon>
        <taxon>Spodoptera</taxon>
    </lineage>
</organism>
<sequence length="119" mass="13110">MAGLTHRPPPPPPAHVTLNRSLDINLQYYVVAILQLTYIHMYIHLPLIPEGVGRGAHYGSNTSPDPGIEPETPCPVVALETTRPTRQSTTTYVFVHKRFEDVACDGARLPISYATYSGL</sequence>
<gene>
    <name evidence="1" type="ORF">SFRICE_004860</name>
</gene>
<dbReference type="EMBL" id="ODYU01007685">
    <property type="protein sequence ID" value="SOQ50687.1"/>
    <property type="molecule type" value="Genomic_DNA"/>
</dbReference>
<dbReference type="AlphaFoldDB" id="A0A2H1WCC3"/>
<evidence type="ECO:0000313" key="1">
    <source>
        <dbReference type="EMBL" id="SOQ50687.1"/>
    </source>
</evidence>
<protein>
    <submittedName>
        <fullName evidence="1">SFRICE_004860</fullName>
    </submittedName>
</protein>
<reference evidence="1" key="1">
    <citation type="submission" date="2016-07" db="EMBL/GenBank/DDBJ databases">
        <authorList>
            <person name="Bretaudeau A."/>
        </authorList>
    </citation>
    <scope>NUCLEOTIDE SEQUENCE</scope>
    <source>
        <strain evidence="1">Rice</strain>
        <tissue evidence="1">Whole body</tissue>
    </source>
</reference>
<accession>A0A2H1WCC3</accession>